<organism evidence="5 6">
    <name type="scientific">Ditylenchus dipsaci</name>
    <dbReference type="NCBI Taxonomy" id="166011"/>
    <lineage>
        <taxon>Eukaryota</taxon>
        <taxon>Metazoa</taxon>
        <taxon>Ecdysozoa</taxon>
        <taxon>Nematoda</taxon>
        <taxon>Chromadorea</taxon>
        <taxon>Rhabditida</taxon>
        <taxon>Tylenchina</taxon>
        <taxon>Tylenchomorpha</taxon>
        <taxon>Sphaerularioidea</taxon>
        <taxon>Anguinidae</taxon>
        <taxon>Anguininae</taxon>
        <taxon>Ditylenchus</taxon>
    </lineage>
</organism>
<keyword evidence="5" id="KW-1185">Reference proteome</keyword>
<dbReference type="PANTHER" id="PTHR43429:SF2">
    <property type="entry name" value="PYRIDINE NUCLEOTIDE-DISULFIDE OXIDOREDUCTASE DOMAIN-CONTAINING PROTEIN 1"/>
    <property type="match status" value="1"/>
</dbReference>
<dbReference type="InterPro" id="IPR036397">
    <property type="entry name" value="RNaseH_sf"/>
</dbReference>
<name>A0A915DLG5_9BILA</name>
<accession>A0A915DLG5</accession>
<proteinExistence type="predicted"/>
<evidence type="ECO:0000259" key="4">
    <source>
        <dbReference type="PROSITE" id="PS50879"/>
    </source>
</evidence>
<dbReference type="SUPFAM" id="SSF53098">
    <property type="entry name" value="Ribonuclease H-like"/>
    <property type="match status" value="1"/>
</dbReference>
<dbReference type="InterPro" id="IPR012337">
    <property type="entry name" value="RNaseH-like_sf"/>
</dbReference>
<sequence length="450" mass="50487">MEAKQLEEKDGTAVLNVDLLKQLDGLLESIQVTFEHVKAHVGIHGNEMADELARQEKLGEVTQSFTVGECYADKHYGHSPNIRVIQEDVVAWDPSRKMIHLSDSQTLHYHKLCIATGASPKTTLLHPNVLQIRDTESIDDLRRRLSQGRRIILVGNGGIATELVYELKNVEVIWVIRHASISATYFDEDGETKEEGRVRQFTIIEECKASEKSTRKETVGCALGPNWLDSLQQASTSKTRHVHVIRDAEVTHVQGSVAPTNQSSSIISLFPENTKWNIWATLSTGEVVGCDLVIEATGVNPNSDMWSRECNMLAISEDGGILVDEHMMTTVADVYAAGDVCTASWAKDKPHWSQVTFLALNNLSYASKSRLVTTMIRSVDVTQRLYYYFGLFDLFIEIRLWTQARQMGIYCARAMVEPDILLDIAFDLFSHVTTFLATRLFCSATLEHQN</sequence>
<dbReference type="PROSITE" id="PS50879">
    <property type="entry name" value="RNASE_H_1"/>
    <property type="match status" value="1"/>
</dbReference>
<dbReference type="InterPro" id="IPR023753">
    <property type="entry name" value="FAD/NAD-binding_dom"/>
</dbReference>
<dbReference type="GO" id="GO:0003676">
    <property type="term" value="F:nucleic acid binding"/>
    <property type="evidence" value="ECO:0007669"/>
    <property type="project" value="InterPro"/>
</dbReference>
<evidence type="ECO:0000256" key="1">
    <source>
        <dbReference type="ARBA" id="ARBA00001974"/>
    </source>
</evidence>
<evidence type="ECO:0000313" key="5">
    <source>
        <dbReference type="Proteomes" id="UP000887574"/>
    </source>
</evidence>
<dbReference type="InterPro" id="IPR050260">
    <property type="entry name" value="FAD-bd_OxRdtase"/>
</dbReference>
<evidence type="ECO:0000256" key="3">
    <source>
        <dbReference type="ARBA" id="ARBA00022827"/>
    </source>
</evidence>
<dbReference type="Gene3D" id="3.50.50.60">
    <property type="entry name" value="FAD/NAD(P)-binding domain"/>
    <property type="match status" value="3"/>
</dbReference>
<keyword evidence="3" id="KW-0274">FAD</keyword>
<dbReference type="PRINTS" id="PR00368">
    <property type="entry name" value="FADPNR"/>
</dbReference>
<protein>
    <submittedName>
        <fullName evidence="6">RNase H type-1 domain-containing protein</fullName>
    </submittedName>
</protein>
<dbReference type="Pfam" id="PF00075">
    <property type="entry name" value="RNase_H"/>
    <property type="match status" value="1"/>
</dbReference>
<dbReference type="Pfam" id="PF07992">
    <property type="entry name" value="Pyr_redox_2"/>
    <property type="match status" value="2"/>
</dbReference>
<evidence type="ECO:0000256" key="2">
    <source>
        <dbReference type="ARBA" id="ARBA00022630"/>
    </source>
</evidence>
<dbReference type="AlphaFoldDB" id="A0A915DLG5"/>
<dbReference type="PANTHER" id="PTHR43429">
    <property type="entry name" value="PYRIDINE NUCLEOTIDE-DISULFIDE OXIDOREDUCTASE DOMAIN-CONTAINING"/>
    <property type="match status" value="1"/>
</dbReference>
<dbReference type="InterPro" id="IPR002156">
    <property type="entry name" value="RNaseH_domain"/>
</dbReference>
<evidence type="ECO:0000313" key="6">
    <source>
        <dbReference type="WBParaSite" id="jg20761.2"/>
    </source>
</evidence>
<dbReference type="GO" id="GO:0004523">
    <property type="term" value="F:RNA-DNA hybrid ribonuclease activity"/>
    <property type="evidence" value="ECO:0007669"/>
    <property type="project" value="InterPro"/>
</dbReference>
<feature type="domain" description="RNase H type-1" evidence="4">
    <location>
        <begin position="1"/>
        <end position="58"/>
    </location>
</feature>
<dbReference type="WBParaSite" id="jg20761.2">
    <property type="protein sequence ID" value="jg20761.2"/>
    <property type="gene ID" value="jg20761"/>
</dbReference>
<comment type="cofactor">
    <cofactor evidence="1">
        <name>FAD</name>
        <dbReference type="ChEBI" id="CHEBI:57692"/>
    </cofactor>
</comment>
<dbReference type="SUPFAM" id="SSF51905">
    <property type="entry name" value="FAD/NAD(P)-binding domain"/>
    <property type="match status" value="2"/>
</dbReference>
<dbReference type="GO" id="GO:0016491">
    <property type="term" value="F:oxidoreductase activity"/>
    <property type="evidence" value="ECO:0007669"/>
    <property type="project" value="InterPro"/>
</dbReference>
<dbReference type="InterPro" id="IPR036188">
    <property type="entry name" value="FAD/NAD-bd_sf"/>
</dbReference>
<reference evidence="6" key="1">
    <citation type="submission" date="2022-11" db="UniProtKB">
        <authorList>
            <consortium name="WormBaseParasite"/>
        </authorList>
    </citation>
    <scope>IDENTIFICATION</scope>
</reference>
<keyword evidence="2" id="KW-0285">Flavoprotein</keyword>
<dbReference type="Gene3D" id="3.30.420.10">
    <property type="entry name" value="Ribonuclease H-like superfamily/Ribonuclease H"/>
    <property type="match status" value="1"/>
</dbReference>
<dbReference type="Proteomes" id="UP000887574">
    <property type="component" value="Unplaced"/>
</dbReference>